<dbReference type="PANTHER" id="PTHR22667:SF0">
    <property type="entry name" value="AT01380P-RELATED"/>
    <property type="match status" value="1"/>
</dbReference>
<dbReference type="Pfam" id="PF07707">
    <property type="entry name" value="BACK"/>
    <property type="match status" value="1"/>
</dbReference>
<feature type="domain" description="BACK" evidence="2">
    <location>
        <begin position="344"/>
        <end position="436"/>
    </location>
</feature>
<dbReference type="InterPro" id="IPR000210">
    <property type="entry name" value="BTB/POZ_dom"/>
</dbReference>
<dbReference type="GeneID" id="108616026"/>
<dbReference type="RefSeq" id="XP_017866450.1">
    <property type="nucleotide sequence ID" value="XM_018010961.1"/>
</dbReference>
<organism evidence="3 4">
    <name type="scientific">Drosophila arizonae</name>
    <name type="common">Fruit fly</name>
    <dbReference type="NCBI Taxonomy" id="7263"/>
    <lineage>
        <taxon>Eukaryota</taxon>
        <taxon>Metazoa</taxon>
        <taxon>Ecdysozoa</taxon>
        <taxon>Arthropoda</taxon>
        <taxon>Hexapoda</taxon>
        <taxon>Insecta</taxon>
        <taxon>Pterygota</taxon>
        <taxon>Neoptera</taxon>
        <taxon>Endopterygota</taxon>
        <taxon>Diptera</taxon>
        <taxon>Brachycera</taxon>
        <taxon>Muscomorpha</taxon>
        <taxon>Ephydroidea</taxon>
        <taxon>Drosophilidae</taxon>
        <taxon>Drosophila</taxon>
    </lineage>
</organism>
<dbReference type="Proteomes" id="UP000694904">
    <property type="component" value="Chromosome 5"/>
</dbReference>
<dbReference type="SUPFAM" id="SSF54695">
    <property type="entry name" value="POZ domain"/>
    <property type="match status" value="1"/>
</dbReference>
<dbReference type="Gene3D" id="1.25.40.420">
    <property type="match status" value="1"/>
</dbReference>
<feature type="compositionally biased region" description="Pro residues" evidence="1">
    <location>
        <begin position="23"/>
        <end position="36"/>
    </location>
</feature>
<evidence type="ECO:0000256" key="1">
    <source>
        <dbReference type="SAM" id="MobiDB-lite"/>
    </source>
</evidence>
<dbReference type="PANTHER" id="PTHR22667">
    <property type="entry name" value="AT01380P-RELATED"/>
    <property type="match status" value="1"/>
</dbReference>
<evidence type="ECO:0000259" key="2">
    <source>
        <dbReference type="SMART" id="SM00875"/>
    </source>
</evidence>
<name>A0ABM1PGW4_DROAR</name>
<gene>
    <name evidence="4" type="primary">LOC108616026</name>
</gene>
<keyword evidence="3" id="KW-1185">Reference proteome</keyword>
<dbReference type="Pfam" id="PF00651">
    <property type="entry name" value="BTB"/>
    <property type="match status" value="1"/>
</dbReference>
<dbReference type="InterPro" id="IPR031750">
    <property type="entry name" value="DUF4734"/>
</dbReference>
<sequence length="551" mass="64177">MEDSVKIEDVIEQPSTADCSVDPPAPPAQSAPPASAPPLASSSLPDLQMSAAHIQLSAESSEEPTLEVLWNPSTLIDLESEEFELIRLQSSTELKPNGSNGSKSFTAEMLELHELINEQFPLSETSEDKLVSLESSSDSRMTKTFINQMDIKSTFQPCSSEDSGPDSGITYNSQANSRVNSDERLPLRASHLNENFRLIPLIDMSDDIHYDRKGPERPCYKDQLEPILKAGIKWDLKVFVGIYKFYCFQCVLEVYSPYFRRKKLEDVVQLPSHKVTPRAFYTIYYWMLHEKLQPHKRYSNRYLLEIYSSAKYLGIPEIVDAVWNNLDIIKNENEAFTLMPDLNYMDLTNFEFLCYARISRFFLTLVASHEFIEMEFYNVKRLLSNHNAGVNSEIEIFYSAVRWVSYDWPDRVDHVPDLMKCIRFNHLSPIFLRFLQKQHSTRVMQYIANLPYVQDQINKAFIYASAELFCKDPQQTLPFPVPEFEVPEQRRWIYDEKCSYHHDLKCSQRQFITYQQFLSYLESLHETGPDYWRNLVYITEPIKCCTRLMPE</sequence>
<reference evidence="3" key="1">
    <citation type="journal article" date="1997" name="Nucleic Acids Res.">
        <title>tRNAscan-SE: a program for improved detection of transfer RNA genes in genomic sequence.</title>
        <authorList>
            <person name="Lowe T.M."/>
            <person name="Eddy S.R."/>
        </authorList>
    </citation>
    <scope>NUCLEOTIDE SEQUENCE [LARGE SCALE GENOMIC DNA]</scope>
</reference>
<dbReference type="SMART" id="SM00875">
    <property type="entry name" value="BACK"/>
    <property type="match status" value="1"/>
</dbReference>
<proteinExistence type="predicted"/>
<dbReference type="InterPro" id="IPR011705">
    <property type="entry name" value="BACK"/>
</dbReference>
<accession>A0ABM1PGW4</accession>
<reference evidence="3" key="2">
    <citation type="journal article" date="2016" name="G3 (Bethesda)">
        <title>Genome Evolution in Three Species of Cactophilic Drosophila.</title>
        <authorList>
            <person name="Sanchez-Flores A."/>
            <person name="Penazola F."/>
            <person name="Carpinteyro-Ponce J."/>
            <person name="Nazario-Yepiz N."/>
            <person name="Abreu-Goodger C."/>
            <person name="Machado C.A."/>
            <person name="Markow T.A."/>
        </authorList>
    </citation>
    <scope>NUCLEOTIDE SEQUENCE [LARGE SCALE GENOMIC DNA]</scope>
</reference>
<dbReference type="Pfam" id="PF15881">
    <property type="entry name" value="DUF4734"/>
    <property type="match status" value="1"/>
</dbReference>
<feature type="region of interest" description="Disordered" evidence="1">
    <location>
        <begin position="1"/>
        <end position="45"/>
    </location>
</feature>
<evidence type="ECO:0000313" key="3">
    <source>
        <dbReference type="Proteomes" id="UP000694904"/>
    </source>
</evidence>
<evidence type="ECO:0000313" key="4">
    <source>
        <dbReference type="RefSeq" id="XP_017866450.1"/>
    </source>
</evidence>
<reference evidence="4" key="3">
    <citation type="submission" date="2025-08" db="UniProtKB">
        <authorList>
            <consortium name="RefSeq"/>
        </authorList>
    </citation>
    <scope>IDENTIFICATION</scope>
    <source>
        <tissue evidence="4">Whole organism</tissue>
    </source>
</reference>
<dbReference type="Gene3D" id="3.30.710.10">
    <property type="entry name" value="Potassium Channel Kv1.1, Chain A"/>
    <property type="match status" value="1"/>
</dbReference>
<dbReference type="InterPro" id="IPR011333">
    <property type="entry name" value="SKP1/BTB/POZ_sf"/>
</dbReference>
<protein>
    <submittedName>
        <fullName evidence="4">Uncharacterized protein LOC108616026</fullName>
    </submittedName>
</protein>